<evidence type="ECO:0000313" key="2">
    <source>
        <dbReference type="EMBL" id="MBB4864987.1"/>
    </source>
</evidence>
<sequence>MKTPRDMPDPDPQVTSEESLEPWVDIEPDDSRQEPHLSAAHQDGLKEGPA</sequence>
<dbReference type="RefSeq" id="WP_184591962.1">
    <property type="nucleotide sequence ID" value="NZ_JACHLI010000015.1"/>
</dbReference>
<gene>
    <name evidence="2" type="ORF">HNP46_003863</name>
</gene>
<evidence type="ECO:0000313" key="3">
    <source>
        <dbReference type="Proteomes" id="UP000566995"/>
    </source>
</evidence>
<proteinExistence type="predicted"/>
<feature type="compositionally biased region" description="Acidic residues" evidence="1">
    <location>
        <begin position="18"/>
        <end position="28"/>
    </location>
</feature>
<reference evidence="2 3" key="1">
    <citation type="submission" date="2020-08" db="EMBL/GenBank/DDBJ databases">
        <title>Functional genomics of gut bacteria from endangered species of beetles.</title>
        <authorList>
            <person name="Carlos-Shanley C."/>
        </authorList>
    </citation>
    <scope>NUCLEOTIDE SEQUENCE [LARGE SCALE GENOMIC DNA]</scope>
    <source>
        <strain evidence="2 3">S00179</strain>
    </source>
</reference>
<comment type="caution">
    <text evidence="2">The sequence shown here is derived from an EMBL/GenBank/DDBJ whole genome shotgun (WGS) entry which is preliminary data.</text>
</comment>
<organism evidence="2 3">
    <name type="scientific">Pseudomonas nitroreducens</name>
    <dbReference type="NCBI Taxonomy" id="46680"/>
    <lineage>
        <taxon>Bacteria</taxon>
        <taxon>Pseudomonadati</taxon>
        <taxon>Pseudomonadota</taxon>
        <taxon>Gammaproteobacteria</taxon>
        <taxon>Pseudomonadales</taxon>
        <taxon>Pseudomonadaceae</taxon>
        <taxon>Pseudomonas</taxon>
    </lineage>
</organism>
<dbReference type="Proteomes" id="UP000566995">
    <property type="component" value="Unassembled WGS sequence"/>
</dbReference>
<dbReference type="EMBL" id="JACHLI010000015">
    <property type="protein sequence ID" value="MBB4864987.1"/>
    <property type="molecule type" value="Genomic_DNA"/>
</dbReference>
<evidence type="ECO:0000256" key="1">
    <source>
        <dbReference type="SAM" id="MobiDB-lite"/>
    </source>
</evidence>
<dbReference type="AlphaFoldDB" id="A0A7W7KLG9"/>
<name>A0A7W7KLG9_PSENT</name>
<accession>A0A7W7KLG9</accession>
<feature type="region of interest" description="Disordered" evidence="1">
    <location>
        <begin position="1"/>
        <end position="50"/>
    </location>
</feature>
<protein>
    <submittedName>
        <fullName evidence="2">Uncharacterized protein</fullName>
    </submittedName>
</protein>